<feature type="short sequence motif" description="HXTX 2" evidence="2">
    <location>
        <begin position="123"/>
        <end position="126"/>
    </location>
</feature>
<dbReference type="Gene3D" id="3.90.1140.10">
    <property type="entry name" value="Cyclic phosphodiesterase"/>
    <property type="match status" value="1"/>
</dbReference>
<gene>
    <name evidence="3" type="primary">thpR</name>
    <name evidence="3" type="ORF">DS957_018570</name>
</gene>
<dbReference type="RefSeq" id="WP_017188111.1">
    <property type="nucleotide sequence ID" value="NZ_BGNF01000048.1"/>
</dbReference>
<evidence type="ECO:0000256" key="1">
    <source>
        <dbReference type="ARBA" id="ARBA00022801"/>
    </source>
</evidence>
<dbReference type="EC" id="3.1.4.58" evidence="2"/>
<dbReference type="InterPro" id="IPR009097">
    <property type="entry name" value="Cyclic_Pdiesterase"/>
</dbReference>
<dbReference type="AlphaFoldDB" id="A0A8B3DKU4"/>
<comment type="similarity">
    <text evidence="2">Belongs to the 2H phosphoesterase superfamily. ThpR family.</text>
</comment>
<dbReference type="Pfam" id="PF13563">
    <property type="entry name" value="2_5_RNA_ligase2"/>
    <property type="match status" value="1"/>
</dbReference>
<sequence length="176" mass="19890">MRLFFAMTFDDASKSKLKLIQDKLKQKGIEGRYTRKDNFHITLAFIGESTNEETQQLTKILHTVTPSCDQIVVDHLGTFHQSGRQLAWLGIKNNPAIAERQNALIETLEHHGFVTESRTYVPHITLARHVEKQAPLDEVLISPLTIPIYSIALMESKTIEGQLSYQVIEEVACSSS</sequence>
<protein>
    <recommendedName>
        <fullName evidence="2">RNA 2',3'-cyclic phosphodiesterase</fullName>
        <shortName evidence="2">RNA 2',3'-CPDase</shortName>
        <ecNumber evidence="2">3.1.4.58</ecNumber>
    </recommendedName>
</protein>
<comment type="catalytic activity">
    <reaction evidence="2">
        <text>a 3'-end 2',3'-cyclophospho-ribonucleotide-RNA + H2O = a 3'-end 2'-phospho-ribonucleotide-RNA + H(+)</text>
        <dbReference type="Rhea" id="RHEA:11828"/>
        <dbReference type="Rhea" id="RHEA-COMP:10464"/>
        <dbReference type="Rhea" id="RHEA-COMP:17353"/>
        <dbReference type="ChEBI" id="CHEBI:15377"/>
        <dbReference type="ChEBI" id="CHEBI:15378"/>
        <dbReference type="ChEBI" id="CHEBI:83064"/>
        <dbReference type="ChEBI" id="CHEBI:173113"/>
        <dbReference type="EC" id="3.1.4.58"/>
    </reaction>
</comment>
<keyword evidence="1 2" id="KW-0378">Hydrolase</keyword>
<comment type="caution">
    <text evidence="3">The sequence shown here is derived from an EMBL/GenBank/DDBJ whole genome shotgun (WGS) entry which is preliminary data.</text>
</comment>
<dbReference type="Proteomes" id="UP000253437">
    <property type="component" value="Unassembled WGS sequence"/>
</dbReference>
<name>A0A8B3DKU4_VIBHA</name>
<dbReference type="InterPro" id="IPR004175">
    <property type="entry name" value="RNA_CPDase"/>
</dbReference>
<organism evidence="3 4">
    <name type="scientific">Vibrio harveyi</name>
    <name type="common">Beneckea harveyi</name>
    <dbReference type="NCBI Taxonomy" id="669"/>
    <lineage>
        <taxon>Bacteria</taxon>
        <taxon>Pseudomonadati</taxon>
        <taxon>Pseudomonadota</taxon>
        <taxon>Gammaproteobacteria</taxon>
        <taxon>Vibrionales</taxon>
        <taxon>Vibrionaceae</taxon>
        <taxon>Vibrio</taxon>
    </lineage>
</organism>
<reference evidence="3 4" key="1">
    <citation type="submission" date="2018-08" db="EMBL/GenBank/DDBJ databases">
        <title>Vibrio harveyi strains pathogenic to white snook Centropomus viridis Lockington (1877) and potential probiotic bacteria.</title>
        <authorList>
            <person name="Soto-Rodriguez S."/>
            <person name="Gomez-Gil B."/>
            <person name="Lozano-Olvera R."/>
        </authorList>
    </citation>
    <scope>NUCLEOTIDE SEQUENCE [LARGE SCALE GENOMIC DNA]</scope>
    <source>
        <strain evidence="3 4">CAIM 1508</strain>
    </source>
</reference>
<dbReference type="GO" id="GO:0004113">
    <property type="term" value="F:2',3'-cyclic-nucleotide 3'-phosphodiesterase activity"/>
    <property type="evidence" value="ECO:0007669"/>
    <property type="project" value="InterPro"/>
</dbReference>
<dbReference type="NCBIfam" id="TIGR02258">
    <property type="entry name" value="2_5_ligase"/>
    <property type="match status" value="1"/>
</dbReference>
<accession>A0A8B3DKU4</accession>
<evidence type="ECO:0000313" key="4">
    <source>
        <dbReference type="Proteomes" id="UP000253437"/>
    </source>
</evidence>
<feature type="active site" description="Proton donor" evidence="2">
    <location>
        <position position="40"/>
    </location>
</feature>
<dbReference type="EMBL" id="QOUW02000085">
    <property type="protein sequence ID" value="RIW09389.1"/>
    <property type="molecule type" value="Genomic_DNA"/>
</dbReference>
<dbReference type="SUPFAM" id="SSF55144">
    <property type="entry name" value="LigT-like"/>
    <property type="match status" value="1"/>
</dbReference>
<feature type="short sequence motif" description="HXTX 1" evidence="2">
    <location>
        <begin position="40"/>
        <end position="43"/>
    </location>
</feature>
<evidence type="ECO:0000256" key="2">
    <source>
        <dbReference type="HAMAP-Rule" id="MF_01940"/>
    </source>
</evidence>
<feature type="active site" description="Proton acceptor" evidence="2">
    <location>
        <position position="123"/>
    </location>
</feature>
<dbReference type="PANTHER" id="PTHR35561:SF1">
    <property type="entry name" value="RNA 2',3'-CYCLIC PHOSPHODIESTERASE"/>
    <property type="match status" value="1"/>
</dbReference>
<dbReference type="HAMAP" id="MF_01940">
    <property type="entry name" value="RNA_CPDase"/>
    <property type="match status" value="1"/>
</dbReference>
<proteinExistence type="inferred from homology"/>
<evidence type="ECO:0000313" key="3">
    <source>
        <dbReference type="EMBL" id="RIW09389.1"/>
    </source>
</evidence>
<comment type="function">
    <text evidence="2">Hydrolyzes RNA 2',3'-cyclic phosphodiester to an RNA 2'-phosphomonoester.</text>
</comment>
<dbReference type="GO" id="GO:0008664">
    <property type="term" value="F:RNA 2',3'-cyclic 3'-phosphodiesterase activity"/>
    <property type="evidence" value="ECO:0007669"/>
    <property type="project" value="UniProtKB-EC"/>
</dbReference>
<dbReference type="PANTHER" id="PTHR35561">
    <property type="entry name" value="RNA 2',3'-CYCLIC PHOSPHODIESTERASE"/>
    <property type="match status" value="1"/>
</dbReference>